<protein>
    <submittedName>
        <fullName evidence="1">Uncharacterized protein</fullName>
    </submittedName>
</protein>
<organism evidence="1 2">
    <name type="scientific">Vibrio anguillarum</name>
    <name type="common">Listonella anguillarum</name>
    <dbReference type="NCBI Taxonomy" id="55601"/>
    <lineage>
        <taxon>Bacteria</taxon>
        <taxon>Pseudomonadati</taxon>
        <taxon>Pseudomonadota</taxon>
        <taxon>Gammaproteobacteria</taxon>
        <taxon>Vibrionales</taxon>
        <taxon>Vibrionaceae</taxon>
        <taxon>Vibrio</taxon>
    </lineage>
</organism>
<gene>
    <name evidence="1" type="ORF">EAY46_20390</name>
</gene>
<accession>A0ABR9ZAB6</accession>
<proteinExistence type="predicted"/>
<evidence type="ECO:0000313" key="2">
    <source>
        <dbReference type="Proteomes" id="UP000726136"/>
    </source>
</evidence>
<dbReference type="Proteomes" id="UP000726136">
    <property type="component" value="Unassembled WGS sequence"/>
</dbReference>
<dbReference type="EMBL" id="RDPI01000123">
    <property type="protein sequence ID" value="MBF4375390.1"/>
    <property type="molecule type" value="Genomic_DNA"/>
</dbReference>
<reference evidence="1 2" key="1">
    <citation type="journal article" date="2021" name="PeerJ">
        <title>Analysis of 44 Vibrio anguillarum genomes reveals high genetic diversity.</title>
        <authorList>
            <person name="Hansen M.J."/>
            <person name="Dalsgaard I."/>
        </authorList>
    </citation>
    <scope>NUCLEOTIDE SEQUENCE [LARGE SCALE GENOMIC DNA]</scope>
    <source>
        <strain evidence="1 2">040915-1/1B</strain>
    </source>
</reference>
<sequence>MIRDLRKGTTTIEYWHQFGAEHVRVIQTKVELKGDLAIIRSTLKPASGDQKNDADSYIKGGKVTKFIIKDEQVYKKLREFISFRKGEITSFVLELLDSQAYMFPVKINISNHGEIALDVKA</sequence>
<name>A0ABR9ZAB6_VIBAN</name>
<dbReference type="RefSeq" id="WP_138042776.1">
    <property type="nucleotide sequence ID" value="NZ_RDPI01000123.1"/>
</dbReference>
<evidence type="ECO:0000313" key="1">
    <source>
        <dbReference type="EMBL" id="MBF4375390.1"/>
    </source>
</evidence>
<comment type="caution">
    <text evidence="1">The sequence shown here is derived from an EMBL/GenBank/DDBJ whole genome shotgun (WGS) entry which is preliminary data.</text>
</comment>
<keyword evidence="2" id="KW-1185">Reference proteome</keyword>